<dbReference type="Gene3D" id="3.40.50.12090">
    <property type="match status" value="2"/>
</dbReference>
<dbReference type="InterPro" id="IPR007253">
    <property type="entry name" value="Cell_wall-bd_2"/>
</dbReference>
<dbReference type="PANTHER" id="PTHR30032:SF8">
    <property type="entry name" value="GERMINATION-SPECIFIC N-ACETYLMURAMOYL-L-ALANINE AMIDASE"/>
    <property type="match status" value="1"/>
</dbReference>
<dbReference type="OrthoDB" id="2077808at2"/>
<feature type="signal peptide" evidence="3">
    <location>
        <begin position="1"/>
        <end position="30"/>
    </location>
</feature>
<dbReference type="InterPro" id="IPR051922">
    <property type="entry name" value="Bact_Sporulation_Assoc"/>
</dbReference>
<feature type="region of interest" description="Disordered" evidence="2">
    <location>
        <begin position="391"/>
        <end position="410"/>
    </location>
</feature>
<dbReference type="RefSeq" id="WP_007062479.1">
    <property type="nucleotide sequence ID" value="NZ_ACVI01000069.1"/>
</dbReference>
<accession>C6PXS7</accession>
<dbReference type="PATRIC" id="fig|536227.13.peg.4666"/>
<gene>
    <name evidence="4" type="ORF">CcarbDRAFT_3594</name>
</gene>
<keyword evidence="1 3" id="KW-0732">Signal</keyword>
<sequence>MSKKSTKALASATLMSLVLTTALSAGPVQAAQGKVTRTSGTDRYATAASVAKENWKDGSQDVVLVSGEGYADAVSASALAKKLNAPILLTSKDALSSDTQDALNQLKPKNVYVVGGEGSISTAVRDELKKNNYSLVELGGSNRYETNAKVAQKLVDLGVKADEVIMVGGEGFSDALSVAPVAAAKGQILLLGLNNADYMKSVVDFVKNNNSKVTVVGTENVINSSIYNQVNATSRVNGGSDRFDTNLKVLSSFKDTLKMDKLYVASAQENSRDDGYADALVASALAGKVAAPLVLTDKDGSTATSNAIKYIKDNATTKTDLNVIGGTGVVSQNVEDQINKAVSPDNPVTDATVKSVEVVSLNQIKVSFNTKIDTDSAEDVTNYKIDGTQLTQTKADGSDPSVAVDENSAVAKSTDDDTAVLITLAKPRKQSDSVTFTVKKAVLDADKNNTVASTDQPLTFKDTENPTLKNVNVEGNSQLTVEFSEAVNMKTLDSLKDKFKIDGKSISNYGINSTYSELKDHITVSSSIATPATWANKVMFYFDSQLEPGNHTLTISTGDGNTTGNVGTLSDAGGFSFQEQDKAFTVDTMSTAPVPTKVEETKSGEIHITFDRSMDVQTVKNTGNYKVNGKSLADINGAYIKTDNDDKLIKLKHVSDGTIKTGANTLDISDDVKDAFGNTVPKDTRKSFDDVKDETKPTVSKIEVIDSETVRVKFSKDVDYQYAHNLSNYTLKDDKGIDITSHIKGVYSTVGESDTGNTDTYNIKLWKFKATMEQAKGIAVQPGDESEDWRLTSNKYNLTIKNIRDTASTPNVMEDYAYTINDAADTIAPKGTGIYAKMRGTGDKDKVVVYFSESMDASTLTNKDNYQFINGEGDSKSLPADTNITTGGDNKSAILEFPSSYHVKTGGKITTGTTNDVSAVTVFNVKDTSGNKLDGTAYNNDNRIDEAKAGATVKDNTIRTFYDTDDAGDLKIAVQFTRAISSITDSDVTFGGVVPSSHSLSGDTVTFKFDKNQKATAADLAKAAAANPGSSIVKADGIHYANGLVNKTPTKIELVKAQGNGLKFDVTATSTNTSDETGAKLCVGEDGAKLTLTDSQAKVYNNDARPRTTCYDDDTADFWTATKDNNGGKVYVTFDTPLDNSNTDADSFVFMGLNGTQIKADSATISGNTVIFNFKNDKNYATAFSGSLDIHAQSTAGFMAQRDVNGEKSVYKASSDDTDTKTISVTDNTTTQQATIEQAGTAIVGKTVVVASLATGLDPAQYDITVNGTKLTYSATSGKYTATIDGTFTVADLQAKTVVTKIETPTPGTMPAATVEQAGTAIVGKTVAVVSLPAGTDCTKYVVTVNGTALTYNATSGKFTGTVDGTFTIADLQAKTVVSAK</sequence>
<evidence type="ECO:0000256" key="1">
    <source>
        <dbReference type="ARBA" id="ARBA00022729"/>
    </source>
</evidence>
<keyword evidence="5" id="KW-1185">Reference proteome</keyword>
<dbReference type="Gene3D" id="2.60.40.1220">
    <property type="match status" value="5"/>
</dbReference>
<dbReference type="eggNOG" id="COG2247">
    <property type="taxonomic scope" value="Bacteria"/>
</dbReference>
<comment type="caution">
    <text evidence="4">The sequence shown here is derived from an EMBL/GenBank/DDBJ whole genome shotgun (WGS) entry which is preliminary data.</text>
</comment>
<organism evidence="4 5">
    <name type="scientific">Clostridium carboxidivorans P7</name>
    <dbReference type="NCBI Taxonomy" id="536227"/>
    <lineage>
        <taxon>Bacteria</taxon>
        <taxon>Bacillati</taxon>
        <taxon>Bacillota</taxon>
        <taxon>Clostridia</taxon>
        <taxon>Eubacteriales</taxon>
        <taxon>Clostridiaceae</taxon>
        <taxon>Clostridium</taxon>
    </lineage>
</organism>
<dbReference type="PANTHER" id="PTHR30032">
    <property type="entry name" value="N-ACETYLMURAMOYL-L-ALANINE AMIDASE-RELATED"/>
    <property type="match status" value="1"/>
</dbReference>
<evidence type="ECO:0000256" key="3">
    <source>
        <dbReference type="SAM" id="SignalP"/>
    </source>
</evidence>
<evidence type="ECO:0000313" key="5">
    <source>
        <dbReference type="Proteomes" id="UP000004198"/>
    </source>
</evidence>
<name>C6PXS7_9CLOT</name>
<protein>
    <submittedName>
        <fullName evidence="4">Putative cell wall binding repeat 2-containing protein</fullName>
    </submittedName>
</protein>
<dbReference type="InterPro" id="IPR014755">
    <property type="entry name" value="Cu-Rt/internalin_Ig-like"/>
</dbReference>
<evidence type="ECO:0000256" key="2">
    <source>
        <dbReference type="SAM" id="MobiDB-lite"/>
    </source>
</evidence>
<evidence type="ECO:0000313" key="4">
    <source>
        <dbReference type="EMBL" id="EET85958.1"/>
    </source>
</evidence>
<dbReference type="Pfam" id="PF04122">
    <property type="entry name" value="CW_binding_2"/>
    <property type="match status" value="3"/>
</dbReference>
<dbReference type="STRING" id="536227.Ccar_22555"/>
<dbReference type="EMBL" id="ACVI01000069">
    <property type="protein sequence ID" value="EET85958.1"/>
    <property type="molecule type" value="Genomic_DNA"/>
</dbReference>
<proteinExistence type="predicted"/>
<dbReference type="KEGG" id="cck:Ccar_22555"/>
<feature type="chain" id="PRO_5009951142" evidence="3">
    <location>
        <begin position="31"/>
        <end position="1381"/>
    </location>
</feature>
<reference evidence="4 5" key="1">
    <citation type="submission" date="2009-06" db="EMBL/GenBank/DDBJ databases">
        <title>The draft genome of Clostridium carboxidivorans P7.</title>
        <authorList>
            <consortium name="US DOE Joint Genome Institute (JGI-PGF)"/>
            <person name="Lucas S."/>
            <person name="Copeland A."/>
            <person name="Lapidus A."/>
            <person name="Glavina del Rio T."/>
            <person name="Tice H."/>
            <person name="Bruce D."/>
            <person name="Goodwin L."/>
            <person name="Pitluck S."/>
            <person name="Larimer F."/>
            <person name="Land M.L."/>
            <person name="Hauser L."/>
            <person name="Hemme C.L."/>
        </authorList>
    </citation>
    <scope>NUCLEOTIDE SEQUENCE [LARGE SCALE GENOMIC DNA]</scope>
    <source>
        <strain evidence="4 5">P7</strain>
    </source>
</reference>
<dbReference type="Proteomes" id="UP000004198">
    <property type="component" value="Unassembled WGS sequence"/>
</dbReference>